<keyword evidence="4" id="KW-0413">Isomerase</keyword>
<dbReference type="InterPro" id="IPR019734">
    <property type="entry name" value="TPR_rpt"/>
</dbReference>
<feature type="repeat" description="TPR" evidence="5">
    <location>
        <begin position="283"/>
        <end position="316"/>
    </location>
</feature>
<keyword evidence="8" id="KW-1185">Reference proteome</keyword>
<evidence type="ECO:0000313" key="7">
    <source>
        <dbReference type="EMBL" id="KAJ8931562.1"/>
    </source>
</evidence>
<dbReference type="InterPro" id="IPR046357">
    <property type="entry name" value="PPIase_dom_sf"/>
</dbReference>
<dbReference type="PROSITE" id="PS50005">
    <property type="entry name" value="TPR"/>
    <property type="match status" value="1"/>
</dbReference>
<dbReference type="PANTHER" id="PTHR46674:SF1">
    <property type="entry name" value="INACTIVE PEPTIDYL-PROLYL CIS-TRANS ISOMERASE FKBP6"/>
    <property type="match status" value="1"/>
</dbReference>
<reference evidence="7" key="1">
    <citation type="journal article" date="2023" name="Insect Mol. Biol.">
        <title>Genome sequencing provides insights into the evolution of gene families encoding plant cell wall-degrading enzymes in longhorned beetles.</title>
        <authorList>
            <person name="Shin N.R."/>
            <person name="Okamura Y."/>
            <person name="Kirsch R."/>
            <person name="Pauchet Y."/>
        </authorList>
    </citation>
    <scope>NUCLEOTIDE SEQUENCE</scope>
    <source>
        <strain evidence="7">RBIC_L_NR</strain>
    </source>
</reference>
<dbReference type="EMBL" id="JANEYF010004294">
    <property type="protein sequence ID" value="KAJ8931562.1"/>
    <property type="molecule type" value="Genomic_DNA"/>
</dbReference>
<dbReference type="GO" id="GO:0007283">
    <property type="term" value="P:spermatogenesis"/>
    <property type="evidence" value="ECO:0007669"/>
    <property type="project" value="TreeGrafter"/>
</dbReference>
<evidence type="ECO:0000256" key="3">
    <source>
        <dbReference type="ARBA" id="ARBA00022803"/>
    </source>
</evidence>
<evidence type="ECO:0000256" key="1">
    <source>
        <dbReference type="ARBA" id="ARBA00009648"/>
    </source>
</evidence>
<dbReference type="InterPro" id="IPR011990">
    <property type="entry name" value="TPR-like_helical_dom_sf"/>
</dbReference>
<evidence type="ECO:0000259" key="6">
    <source>
        <dbReference type="PROSITE" id="PS50059"/>
    </source>
</evidence>
<name>A0AAV8WYK8_9CUCU</name>
<dbReference type="GO" id="GO:0051879">
    <property type="term" value="F:Hsp90 protein binding"/>
    <property type="evidence" value="ECO:0007669"/>
    <property type="project" value="TreeGrafter"/>
</dbReference>
<organism evidence="7 8">
    <name type="scientific">Rhamnusium bicolor</name>
    <dbReference type="NCBI Taxonomy" id="1586634"/>
    <lineage>
        <taxon>Eukaryota</taxon>
        <taxon>Metazoa</taxon>
        <taxon>Ecdysozoa</taxon>
        <taxon>Arthropoda</taxon>
        <taxon>Hexapoda</taxon>
        <taxon>Insecta</taxon>
        <taxon>Pterygota</taxon>
        <taxon>Neoptera</taxon>
        <taxon>Endopterygota</taxon>
        <taxon>Coleoptera</taxon>
        <taxon>Polyphaga</taxon>
        <taxon>Cucujiformia</taxon>
        <taxon>Chrysomeloidea</taxon>
        <taxon>Cerambycidae</taxon>
        <taxon>Lepturinae</taxon>
        <taxon>Rhagiini</taxon>
        <taxon>Rhamnusium</taxon>
    </lineage>
</organism>
<dbReference type="SUPFAM" id="SSF48452">
    <property type="entry name" value="TPR-like"/>
    <property type="match status" value="1"/>
</dbReference>
<accession>A0AAV8WYK8</accession>
<keyword evidence="4" id="KW-0697">Rotamase</keyword>
<dbReference type="GO" id="GO:0034587">
    <property type="term" value="P:piRNA processing"/>
    <property type="evidence" value="ECO:0007669"/>
    <property type="project" value="TreeGrafter"/>
</dbReference>
<dbReference type="Pfam" id="PF00254">
    <property type="entry name" value="FKBP_C"/>
    <property type="match status" value="1"/>
</dbReference>
<comment type="caution">
    <text evidence="7">The sequence shown here is derived from an EMBL/GenBank/DDBJ whole genome shotgun (WGS) entry which is preliminary data.</text>
</comment>
<keyword evidence="2" id="KW-0677">Repeat</keyword>
<evidence type="ECO:0000256" key="5">
    <source>
        <dbReference type="PROSITE-ProRule" id="PRU00339"/>
    </source>
</evidence>
<proteinExistence type="inferred from homology"/>
<evidence type="ECO:0000313" key="8">
    <source>
        <dbReference type="Proteomes" id="UP001162156"/>
    </source>
</evidence>
<dbReference type="PANTHER" id="PTHR46674">
    <property type="entry name" value="INACTIVE PEPTIDYL-PROLYL CIS-TRANS ISOMERASE FKBP6"/>
    <property type="match status" value="1"/>
</dbReference>
<comment type="similarity">
    <text evidence="1">Belongs to the FKBP6 family.</text>
</comment>
<feature type="domain" description="PPIase FKBP-type" evidence="6">
    <location>
        <begin position="81"/>
        <end position="170"/>
    </location>
</feature>
<dbReference type="InterPro" id="IPR001179">
    <property type="entry name" value="PPIase_FKBP_dom"/>
</dbReference>
<dbReference type="GO" id="GO:0003755">
    <property type="term" value="F:peptidyl-prolyl cis-trans isomerase activity"/>
    <property type="evidence" value="ECO:0007669"/>
    <property type="project" value="UniProtKB-KW"/>
</dbReference>
<evidence type="ECO:0000256" key="4">
    <source>
        <dbReference type="PROSITE-ProRule" id="PRU00277"/>
    </source>
</evidence>
<gene>
    <name evidence="7" type="ORF">NQ314_015509</name>
</gene>
<dbReference type="EC" id="5.2.1.8" evidence="4"/>
<dbReference type="InterPro" id="IPR042282">
    <property type="entry name" value="FKBP6/shu"/>
</dbReference>
<sequence>MSLREPIKFKDLVEEGAVFEVNLDDLKNIDQETEEDREYNKNLSNFANMQVMGEELQDEDTYIEGQPFEVIASKMENLQDLAIVRVHYNAYVEYNAEPFDSTYARRKPHQFSINNGEVIVGLDIAVQSMRLNEKSQFLITPEFAYGTLGCLNRVPPNSEVLFEIELIDIVNVGAATTFQNLPEEKQKRFTHVYDYCLALCAKGKDLFGKNINATIREYNTAVGKLERAEMEDNNDELKQQELLLKLYTNLLVCYTKIGEPKKGCINFNKIRELTRGTDIKISAKCYYNNAKCLRMLGEYNLAKKRLETAYKLEPKNPDILTEMVTLENEHQSYKKKEIELSKALINSCK</sequence>
<comment type="catalytic activity">
    <reaction evidence="4">
        <text>[protein]-peptidylproline (omega=180) = [protein]-peptidylproline (omega=0)</text>
        <dbReference type="Rhea" id="RHEA:16237"/>
        <dbReference type="Rhea" id="RHEA-COMP:10747"/>
        <dbReference type="Rhea" id="RHEA-COMP:10748"/>
        <dbReference type="ChEBI" id="CHEBI:83833"/>
        <dbReference type="ChEBI" id="CHEBI:83834"/>
        <dbReference type="EC" id="5.2.1.8"/>
    </reaction>
</comment>
<dbReference type="PROSITE" id="PS50059">
    <property type="entry name" value="FKBP_PPIASE"/>
    <property type="match status" value="1"/>
</dbReference>
<protein>
    <recommendedName>
        <fullName evidence="4">peptidylprolyl isomerase</fullName>
        <ecNumber evidence="4">5.2.1.8</ecNumber>
    </recommendedName>
</protein>
<dbReference type="Gene3D" id="3.10.50.40">
    <property type="match status" value="1"/>
</dbReference>
<dbReference type="AlphaFoldDB" id="A0AAV8WYK8"/>
<dbReference type="Gene3D" id="1.25.40.10">
    <property type="entry name" value="Tetratricopeptide repeat domain"/>
    <property type="match status" value="1"/>
</dbReference>
<evidence type="ECO:0000256" key="2">
    <source>
        <dbReference type="ARBA" id="ARBA00022737"/>
    </source>
</evidence>
<dbReference type="Proteomes" id="UP001162156">
    <property type="component" value="Unassembled WGS sequence"/>
</dbReference>
<dbReference type="GO" id="GO:0005737">
    <property type="term" value="C:cytoplasm"/>
    <property type="evidence" value="ECO:0007669"/>
    <property type="project" value="TreeGrafter"/>
</dbReference>
<keyword evidence="3 5" id="KW-0802">TPR repeat</keyword>
<dbReference type="SMART" id="SM00028">
    <property type="entry name" value="TPR"/>
    <property type="match status" value="1"/>
</dbReference>
<dbReference type="SUPFAM" id="SSF54534">
    <property type="entry name" value="FKBP-like"/>
    <property type="match status" value="1"/>
</dbReference>